<dbReference type="SUPFAM" id="SSF46894">
    <property type="entry name" value="C-terminal effector domain of the bipartite response regulators"/>
    <property type="match status" value="1"/>
</dbReference>
<feature type="coiled-coil region" evidence="5">
    <location>
        <begin position="123"/>
        <end position="163"/>
    </location>
</feature>
<dbReference type="PANTHER" id="PTHR44688">
    <property type="entry name" value="DNA-BINDING TRANSCRIPTIONAL ACTIVATOR DEVR_DOSR"/>
    <property type="match status" value="1"/>
</dbReference>
<evidence type="ECO:0000256" key="3">
    <source>
        <dbReference type="ARBA" id="ARBA00023163"/>
    </source>
</evidence>
<dbReference type="PANTHER" id="PTHR44688:SF16">
    <property type="entry name" value="DNA-BINDING TRANSCRIPTIONAL ACTIVATOR DEVR_DOSR"/>
    <property type="match status" value="1"/>
</dbReference>
<comment type="caution">
    <text evidence="8">The sequence shown here is derived from an EMBL/GenBank/DDBJ whole genome shotgun (WGS) entry which is preliminary data.</text>
</comment>
<dbReference type="Gene3D" id="1.10.10.10">
    <property type="entry name" value="Winged helix-like DNA-binding domain superfamily/Winged helix DNA-binding domain"/>
    <property type="match status" value="1"/>
</dbReference>
<accession>A0ABQ6A1M7</accession>
<protein>
    <submittedName>
        <fullName evidence="8">DNA-binding response regulator</fullName>
    </submittedName>
</protein>
<dbReference type="SUPFAM" id="SSF52172">
    <property type="entry name" value="CheY-like"/>
    <property type="match status" value="1"/>
</dbReference>
<name>A0ABQ6A1M7_9GAMM</name>
<dbReference type="GO" id="GO:0003677">
    <property type="term" value="F:DNA binding"/>
    <property type="evidence" value="ECO:0007669"/>
    <property type="project" value="UniProtKB-KW"/>
</dbReference>
<evidence type="ECO:0000259" key="7">
    <source>
        <dbReference type="PROSITE" id="PS50110"/>
    </source>
</evidence>
<evidence type="ECO:0000256" key="1">
    <source>
        <dbReference type="ARBA" id="ARBA00023015"/>
    </source>
</evidence>
<keyword evidence="1" id="KW-0805">Transcription regulation</keyword>
<dbReference type="SMART" id="SM00448">
    <property type="entry name" value="REC"/>
    <property type="match status" value="1"/>
</dbReference>
<dbReference type="Pfam" id="PF00072">
    <property type="entry name" value="Response_reg"/>
    <property type="match status" value="1"/>
</dbReference>
<keyword evidence="2 8" id="KW-0238">DNA-binding</keyword>
<dbReference type="CDD" id="cd06170">
    <property type="entry name" value="LuxR_C_like"/>
    <property type="match status" value="1"/>
</dbReference>
<keyword evidence="3" id="KW-0804">Transcription</keyword>
<evidence type="ECO:0000259" key="6">
    <source>
        <dbReference type="PROSITE" id="PS50043"/>
    </source>
</evidence>
<dbReference type="InterPro" id="IPR036388">
    <property type="entry name" value="WH-like_DNA-bd_sf"/>
</dbReference>
<dbReference type="InterPro" id="IPR016032">
    <property type="entry name" value="Sig_transdc_resp-reg_C-effctor"/>
</dbReference>
<evidence type="ECO:0000256" key="4">
    <source>
        <dbReference type="PROSITE-ProRule" id="PRU00169"/>
    </source>
</evidence>
<dbReference type="Pfam" id="PF00196">
    <property type="entry name" value="GerE"/>
    <property type="match status" value="1"/>
</dbReference>
<dbReference type="EMBL" id="BSOR01000027">
    <property type="protein sequence ID" value="GLR64143.1"/>
    <property type="molecule type" value="Genomic_DNA"/>
</dbReference>
<gene>
    <name evidence="8" type="primary">bfiR</name>
    <name evidence="8" type="ORF">GCM10007878_15810</name>
</gene>
<dbReference type="PROSITE" id="PS50043">
    <property type="entry name" value="HTH_LUXR_2"/>
    <property type="match status" value="1"/>
</dbReference>
<evidence type="ECO:0000313" key="8">
    <source>
        <dbReference type="EMBL" id="GLR64143.1"/>
    </source>
</evidence>
<feature type="domain" description="HTH luxR-type" evidence="6">
    <location>
        <begin position="146"/>
        <end position="211"/>
    </location>
</feature>
<proteinExistence type="predicted"/>
<dbReference type="Gene3D" id="3.40.50.2300">
    <property type="match status" value="1"/>
</dbReference>
<feature type="domain" description="Response regulatory" evidence="7">
    <location>
        <begin position="16"/>
        <end position="130"/>
    </location>
</feature>
<keyword evidence="5" id="KW-0175">Coiled coil</keyword>
<dbReference type="InterPro" id="IPR001789">
    <property type="entry name" value="Sig_transdc_resp-reg_receiver"/>
</dbReference>
<dbReference type="PROSITE" id="PS50110">
    <property type="entry name" value="RESPONSE_REGULATORY"/>
    <property type="match status" value="1"/>
</dbReference>
<sequence length="223" mass="25034">MALSELDMNKAKLPAVVWLLDDEAQVVESLQWLLQTVGLETRVVASGQDLFNLPLDQQPGCLLMDVRMPLTSGLDLLEALKQQQLLIPSILMSGHADVTMAVRAMKLGAADFFEKPFNDQQLLDSLQAAIEVHRQAIEKQQLLESFKQRLSELTEREKQVMLQLIRGKQAKKIADNLNISPKTVDVHRYNLMQKMQVESLAELVHAALLLGLPLAFESTKENL</sequence>
<dbReference type="InterPro" id="IPR000792">
    <property type="entry name" value="Tscrpt_reg_LuxR_C"/>
</dbReference>
<organism evidence="8 9">
    <name type="scientific">Marinospirillum insulare</name>
    <dbReference type="NCBI Taxonomy" id="217169"/>
    <lineage>
        <taxon>Bacteria</taxon>
        <taxon>Pseudomonadati</taxon>
        <taxon>Pseudomonadota</taxon>
        <taxon>Gammaproteobacteria</taxon>
        <taxon>Oceanospirillales</taxon>
        <taxon>Oceanospirillaceae</taxon>
        <taxon>Marinospirillum</taxon>
    </lineage>
</organism>
<dbReference type="PRINTS" id="PR00038">
    <property type="entry name" value="HTHLUXR"/>
</dbReference>
<keyword evidence="4" id="KW-0597">Phosphoprotein</keyword>
<dbReference type="Proteomes" id="UP001156682">
    <property type="component" value="Unassembled WGS sequence"/>
</dbReference>
<dbReference type="PROSITE" id="PS00622">
    <property type="entry name" value="HTH_LUXR_1"/>
    <property type="match status" value="1"/>
</dbReference>
<evidence type="ECO:0000256" key="2">
    <source>
        <dbReference type="ARBA" id="ARBA00023125"/>
    </source>
</evidence>
<keyword evidence="9" id="KW-1185">Reference proteome</keyword>
<evidence type="ECO:0000256" key="5">
    <source>
        <dbReference type="SAM" id="Coils"/>
    </source>
</evidence>
<dbReference type="InterPro" id="IPR011006">
    <property type="entry name" value="CheY-like_superfamily"/>
</dbReference>
<reference evidence="9" key="1">
    <citation type="journal article" date="2019" name="Int. J. Syst. Evol. Microbiol.">
        <title>The Global Catalogue of Microorganisms (GCM) 10K type strain sequencing project: providing services to taxonomists for standard genome sequencing and annotation.</title>
        <authorList>
            <consortium name="The Broad Institute Genomics Platform"/>
            <consortium name="The Broad Institute Genome Sequencing Center for Infectious Disease"/>
            <person name="Wu L."/>
            <person name="Ma J."/>
        </authorList>
    </citation>
    <scope>NUCLEOTIDE SEQUENCE [LARGE SCALE GENOMIC DNA]</scope>
    <source>
        <strain evidence="9">NBRC 100033</strain>
    </source>
</reference>
<evidence type="ECO:0000313" key="9">
    <source>
        <dbReference type="Proteomes" id="UP001156682"/>
    </source>
</evidence>
<feature type="modified residue" description="4-aspartylphosphate" evidence="4">
    <location>
        <position position="65"/>
    </location>
</feature>
<dbReference type="SMART" id="SM00421">
    <property type="entry name" value="HTH_LUXR"/>
    <property type="match status" value="1"/>
</dbReference>